<organism evidence="1 2">
    <name type="scientific">Crenichthys baileyi</name>
    <name type="common">White River springfish</name>
    <dbReference type="NCBI Taxonomy" id="28760"/>
    <lineage>
        <taxon>Eukaryota</taxon>
        <taxon>Metazoa</taxon>
        <taxon>Chordata</taxon>
        <taxon>Craniata</taxon>
        <taxon>Vertebrata</taxon>
        <taxon>Euteleostomi</taxon>
        <taxon>Actinopterygii</taxon>
        <taxon>Neopterygii</taxon>
        <taxon>Teleostei</taxon>
        <taxon>Neoteleostei</taxon>
        <taxon>Acanthomorphata</taxon>
        <taxon>Ovalentaria</taxon>
        <taxon>Atherinomorphae</taxon>
        <taxon>Cyprinodontiformes</taxon>
        <taxon>Goodeidae</taxon>
        <taxon>Crenichthys</taxon>
    </lineage>
</organism>
<evidence type="ECO:0000313" key="1">
    <source>
        <dbReference type="EMBL" id="KAK5599565.1"/>
    </source>
</evidence>
<protein>
    <submittedName>
        <fullName evidence="1">Uncharacterized protein</fullName>
    </submittedName>
</protein>
<name>A0AAV9QSY3_9TELE</name>
<dbReference type="AlphaFoldDB" id="A0AAV9QSY3"/>
<accession>A0AAV9QSY3</accession>
<keyword evidence="2" id="KW-1185">Reference proteome</keyword>
<proteinExistence type="predicted"/>
<reference evidence="1 2" key="1">
    <citation type="submission" date="2021-06" db="EMBL/GenBank/DDBJ databases">
        <authorList>
            <person name="Palmer J.M."/>
        </authorList>
    </citation>
    <scope>NUCLEOTIDE SEQUENCE [LARGE SCALE GENOMIC DNA]</scope>
    <source>
        <strain evidence="1 2">MEX-2019</strain>
        <tissue evidence="1">Muscle</tissue>
    </source>
</reference>
<dbReference type="EMBL" id="JAHHUM010002929">
    <property type="protein sequence ID" value="KAK5599565.1"/>
    <property type="molecule type" value="Genomic_DNA"/>
</dbReference>
<evidence type="ECO:0000313" key="2">
    <source>
        <dbReference type="Proteomes" id="UP001311232"/>
    </source>
</evidence>
<sequence length="126" mass="14320">MQVWESLLQKPQPCFGGMVWTPVLGGKRRNGGVGQIPRKQSEDVDWILWNKSRGASTPVAAVSVTLSEWSSWRCRDGWWKKLELWQKEGAAPFAYSVLCFPKIQDSNFQSEQFAAFRRSKELSPSG</sequence>
<dbReference type="Proteomes" id="UP001311232">
    <property type="component" value="Unassembled WGS sequence"/>
</dbReference>
<gene>
    <name evidence="1" type="ORF">CRENBAI_019325</name>
</gene>
<comment type="caution">
    <text evidence="1">The sequence shown here is derived from an EMBL/GenBank/DDBJ whole genome shotgun (WGS) entry which is preliminary data.</text>
</comment>